<keyword evidence="6" id="KW-0663">Pyridoxal phosphate</keyword>
<name>A0ABW2ESK1_9GAMM</name>
<organism evidence="11 12">
    <name type="scientific">Halomonas salifodinae</name>
    <dbReference type="NCBI Taxonomy" id="438745"/>
    <lineage>
        <taxon>Bacteria</taxon>
        <taxon>Pseudomonadati</taxon>
        <taxon>Pseudomonadota</taxon>
        <taxon>Gammaproteobacteria</taxon>
        <taxon>Oceanospirillales</taxon>
        <taxon>Halomonadaceae</taxon>
        <taxon>Halomonas</taxon>
    </lineage>
</organism>
<feature type="domain" description="Aminotransferase class I/classII large" evidence="10">
    <location>
        <begin position="45"/>
        <end position="364"/>
    </location>
</feature>
<comment type="catalytic activity">
    <reaction evidence="9">
        <text>O-phospho-L-threonine + H(+) = (R)-1-aminopropan-2-yl phosphate + CO2</text>
        <dbReference type="Rhea" id="RHEA:11492"/>
        <dbReference type="ChEBI" id="CHEBI:15378"/>
        <dbReference type="ChEBI" id="CHEBI:16526"/>
        <dbReference type="ChEBI" id="CHEBI:58563"/>
        <dbReference type="ChEBI" id="CHEBI:58675"/>
        <dbReference type="EC" id="4.1.1.81"/>
    </reaction>
</comment>
<evidence type="ECO:0000313" key="11">
    <source>
        <dbReference type="EMBL" id="MFC7088582.1"/>
    </source>
</evidence>
<dbReference type="GO" id="GO:0048472">
    <property type="term" value="F:threonine-phosphate decarboxylase activity"/>
    <property type="evidence" value="ECO:0007669"/>
    <property type="project" value="UniProtKB-EC"/>
</dbReference>
<dbReference type="InterPro" id="IPR005860">
    <property type="entry name" value="CobD"/>
</dbReference>
<evidence type="ECO:0000259" key="10">
    <source>
        <dbReference type="Pfam" id="PF00155"/>
    </source>
</evidence>
<dbReference type="InterPro" id="IPR004839">
    <property type="entry name" value="Aminotransferase_I/II_large"/>
</dbReference>
<reference evidence="12" key="1">
    <citation type="journal article" date="2019" name="Int. J. Syst. Evol. Microbiol.">
        <title>The Global Catalogue of Microorganisms (GCM) 10K type strain sequencing project: providing services to taxonomists for standard genome sequencing and annotation.</title>
        <authorList>
            <consortium name="The Broad Institute Genomics Platform"/>
            <consortium name="The Broad Institute Genome Sequencing Center for Infectious Disease"/>
            <person name="Wu L."/>
            <person name="Ma J."/>
        </authorList>
    </citation>
    <scope>NUCLEOTIDE SEQUENCE [LARGE SCALE GENOMIC DNA]</scope>
    <source>
        <strain evidence="12">CGMCC 1.13666</strain>
    </source>
</reference>
<sequence>MRPGDTPSNDWPLHGGEAAPLLARFGLPSETPLRDVSANLNPLGPPAWLPELLAERAADLGRYPDPDYAAARAAIAAREGVAAERVRLTNGGAEAIYLAAALHAGRPAAIVEPGFAEYRRACAAYGLPVHGLPLAAPDFALDFALGPEALVAGLGEAEVLFMGRPNNPTATLVPRPVMERLLELTAERGCTLVVDEAFIDFVDDAERLTPWLERFEHLVLLRSLTKWFTLPGLRLGYLLAAPARVAAAAVHQPAWSVNQLAADLVAPLLADRDFNERTRAWLAAERPAMQAALTALGLRVVPSRANFFLVRHPEGAEATARLLPALLRRGWLARHTQGFAGLDGGWLRLALRTAEENRALCQALAEAMAEVSRGGTP</sequence>
<evidence type="ECO:0000256" key="5">
    <source>
        <dbReference type="ARBA" id="ARBA00022573"/>
    </source>
</evidence>
<evidence type="ECO:0000256" key="3">
    <source>
        <dbReference type="ARBA" id="ARBA00004953"/>
    </source>
</evidence>
<evidence type="ECO:0000256" key="1">
    <source>
        <dbReference type="ARBA" id="ARBA00001933"/>
    </source>
</evidence>
<keyword evidence="7 11" id="KW-0456">Lyase</keyword>
<evidence type="ECO:0000256" key="8">
    <source>
        <dbReference type="ARBA" id="ARBA00029996"/>
    </source>
</evidence>
<comment type="cofactor">
    <cofactor evidence="1">
        <name>pyridoxal 5'-phosphate</name>
        <dbReference type="ChEBI" id="CHEBI:597326"/>
    </cofactor>
</comment>
<dbReference type="InterPro" id="IPR015421">
    <property type="entry name" value="PyrdxlP-dep_Trfase_major"/>
</dbReference>
<dbReference type="SUPFAM" id="SSF53383">
    <property type="entry name" value="PLP-dependent transferases"/>
    <property type="match status" value="1"/>
</dbReference>
<dbReference type="Gene3D" id="3.90.1150.10">
    <property type="entry name" value="Aspartate Aminotransferase, domain 1"/>
    <property type="match status" value="1"/>
</dbReference>
<comment type="function">
    <text evidence="2">Decarboxylates L-threonine-O-3-phosphate to yield (R)-1-amino-2-propanol O-2-phosphate, the precursor for the linkage between the nucleotide loop and the corrin ring in cobalamin.</text>
</comment>
<dbReference type="InterPro" id="IPR015422">
    <property type="entry name" value="PyrdxlP-dep_Trfase_small"/>
</dbReference>
<comment type="pathway">
    <text evidence="3">Cofactor biosynthesis; adenosylcobalamin biosynthesis.</text>
</comment>
<evidence type="ECO:0000256" key="4">
    <source>
        <dbReference type="ARBA" id="ARBA00012285"/>
    </source>
</evidence>
<dbReference type="Pfam" id="PF00155">
    <property type="entry name" value="Aminotran_1_2"/>
    <property type="match status" value="1"/>
</dbReference>
<protein>
    <recommendedName>
        <fullName evidence="4">threonine-phosphate decarboxylase</fullName>
        <ecNumber evidence="4">4.1.1.81</ecNumber>
    </recommendedName>
    <alternativeName>
        <fullName evidence="8">L-threonine-O-3-phosphate decarboxylase</fullName>
    </alternativeName>
</protein>
<evidence type="ECO:0000256" key="6">
    <source>
        <dbReference type="ARBA" id="ARBA00022898"/>
    </source>
</evidence>
<evidence type="ECO:0000256" key="2">
    <source>
        <dbReference type="ARBA" id="ARBA00003444"/>
    </source>
</evidence>
<accession>A0ABW2ESK1</accession>
<dbReference type="Proteomes" id="UP001596411">
    <property type="component" value="Unassembled WGS sequence"/>
</dbReference>
<evidence type="ECO:0000313" key="12">
    <source>
        <dbReference type="Proteomes" id="UP001596411"/>
    </source>
</evidence>
<dbReference type="NCBIfam" id="TIGR01140">
    <property type="entry name" value="L_thr_O3P_dcar"/>
    <property type="match status" value="1"/>
</dbReference>
<dbReference type="CDD" id="cd00609">
    <property type="entry name" value="AAT_like"/>
    <property type="match status" value="1"/>
</dbReference>
<comment type="caution">
    <text evidence="11">The sequence shown here is derived from an EMBL/GenBank/DDBJ whole genome shotgun (WGS) entry which is preliminary data.</text>
</comment>
<proteinExistence type="predicted"/>
<dbReference type="EMBL" id="JBHSZP010000003">
    <property type="protein sequence ID" value="MFC7088582.1"/>
    <property type="molecule type" value="Genomic_DNA"/>
</dbReference>
<gene>
    <name evidence="11" type="primary">cobD</name>
    <name evidence="11" type="ORF">ACFQH5_03320</name>
</gene>
<dbReference type="InterPro" id="IPR015424">
    <property type="entry name" value="PyrdxlP-dep_Trfase"/>
</dbReference>
<dbReference type="RefSeq" id="WP_379729265.1">
    <property type="nucleotide sequence ID" value="NZ_JBHSZP010000003.1"/>
</dbReference>
<keyword evidence="12" id="KW-1185">Reference proteome</keyword>
<dbReference type="PANTHER" id="PTHR42885">
    <property type="entry name" value="HISTIDINOL-PHOSPHATE AMINOTRANSFERASE-RELATED"/>
    <property type="match status" value="1"/>
</dbReference>
<evidence type="ECO:0000256" key="7">
    <source>
        <dbReference type="ARBA" id="ARBA00023239"/>
    </source>
</evidence>
<dbReference type="PANTHER" id="PTHR42885:SF1">
    <property type="entry name" value="THREONINE-PHOSPHATE DECARBOXYLASE"/>
    <property type="match status" value="1"/>
</dbReference>
<dbReference type="Gene3D" id="3.40.640.10">
    <property type="entry name" value="Type I PLP-dependent aspartate aminotransferase-like (Major domain)"/>
    <property type="match status" value="1"/>
</dbReference>
<evidence type="ECO:0000256" key="9">
    <source>
        <dbReference type="ARBA" id="ARBA00048531"/>
    </source>
</evidence>
<keyword evidence="5" id="KW-0169">Cobalamin biosynthesis</keyword>
<dbReference type="EC" id="4.1.1.81" evidence="4"/>